<keyword evidence="5" id="KW-1185">Reference proteome</keyword>
<keyword evidence="2 3" id="KW-0040">ANK repeat</keyword>
<protein>
    <submittedName>
        <fullName evidence="4">Uncharacterized protein</fullName>
    </submittedName>
</protein>
<evidence type="ECO:0000256" key="2">
    <source>
        <dbReference type="ARBA" id="ARBA00023043"/>
    </source>
</evidence>
<dbReference type="Pfam" id="PF00023">
    <property type="entry name" value="Ank"/>
    <property type="match status" value="2"/>
</dbReference>
<dbReference type="HOGENOM" id="CLU_705551_0_0_6"/>
<name>G9EMF0_9GAMM</name>
<dbReference type="AlphaFoldDB" id="G9EMF0"/>
<dbReference type="EMBL" id="JH413813">
    <property type="protein sequence ID" value="EHL31486.1"/>
    <property type="molecule type" value="Genomic_DNA"/>
</dbReference>
<evidence type="ECO:0000256" key="3">
    <source>
        <dbReference type="PROSITE-ProRule" id="PRU00023"/>
    </source>
</evidence>
<dbReference type="OrthoDB" id="5637724at2"/>
<reference evidence="4 5" key="1">
    <citation type="journal article" date="2011" name="BMC Genomics">
        <title>Insight into cross-talk between intra-amoebal pathogens.</title>
        <authorList>
            <person name="Gimenez G."/>
            <person name="Bertelli C."/>
            <person name="Moliner C."/>
            <person name="Robert C."/>
            <person name="Raoult D."/>
            <person name="Fournier P.E."/>
            <person name="Greub G."/>
        </authorList>
    </citation>
    <scope>NUCLEOTIDE SEQUENCE [LARGE SCALE GENOMIC DNA]</scope>
    <source>
        <strain evidence="4 5">LLAP12</strain>
    </source>
</reference>
<dbReference type="RefSeq" id="WP_006870348.1">
    <property type="nucleotide sequence ID" value="NZ_JH413813.1"/>
</dbReference>
<feature type="repeat" description="ANK" evidence="3">
    <location>
        <begin position="122"/>
        <end position="154"/>
    </location>
</feature>
<organism evidence="4 5">
    <name type="scientific">Legionella drancourtii LLAP12</name>
    <dbReference type="NCBI Taxonomy" id="658187"/>
    <lineage>
        <taxon>Bacteria</taxon>
        <taxon>Pseudomonadati</taxon>
        <taxon>Pseudomonadota</taxon>
        <taxon>Gammaproteobacteria</taxon>
        <taxon>Legionellales</taxon>
        <taxon>Legionellaceae</taxon>
        <taxon>Legionella</taxon>
    </lineage>
</organism>
<accession>G9EMF0</accession>
<feature type="repeat" description="ANK" evidence="3">
    <location>
        <begin position="206"/>
        <end position="238"/>
    </location>
</feature>
<evidence type="ECO:0000313" key="4">
    <source>
        <dbReference type="EMBL" id="EHL31486.1"/>
    </source>
</evidence>
<gene>
    <name evidence="4" type="ORF">LDG_6416</name>
</gene>
<proteinExistence type="predicted"/>
<dbReference type="Gene3D" id="1.25.40.20">
    <property type="entry name" value="Ankyrin repeat-containing domain"/>
    <property type="match status" value="2"/>
</dbReference>
<dbReference type="PROSITE" id="PS50088">
    <property type="entry name" value="ANK_REPEAT"/>
    <property type="match status" value="2"/>
</dbReference>
<keyword evidence="1" id="KW-0677">Repeat</keyword>
<dbReference type="PANTHER" id="PTHR24171:SF8">
    <property type="entry name" value="BRCA1-ASSOCIATED RING DOMAIN PROTEIN 1"/>
    <property type="match status" value="1"/>
</dbReference>
<dbReference type="InParanoid" id="G9EMF0"/>
<dbReference type="InterPro" id="IPR036770">
    <property type="entry name" value="Ankyrin_rpt-contain_sf"/>
</dbReference>
<evidence type="ECO:0000256" key="1">
    <source>
        <dbReference type="ARBA" id="ARBA00022737"/>
    </source>
</evidence>
<dbReference type="SMART" id="SM00248">
    <property type="entry name" value="ANK"/>
    <property type="match status" value="2"/>
</dbReference>
<evidence type="ECO:0000313" key="5">
    <source>
        <dbReference type="Proteomes" id="UP000002770"/>
    </source>
</evidence>
<dbReference type="GO" id="GO:0004842">
    <property type="term" value="F:ubiquitin-protein transferase activity"/>
    <property type="evidence" value="ECO:0007669"/>
    <property type="project" value="TreeGrafter"/>
</dbReference>
<dbReference type="GO" id="GO:0085020">
    <property type="term" value="P:protein K6-linked ubiquitination"/>
    <property type="evidence" value="ECO:0007669"/>
    <property type="project" value="TreeGrafter"/>
</dbReference>
<dbReference type="Proteomes" id="UP000002770">
    <property type="component" value="Unassembled WGS sequence"/>
</dbReference>
<dbReference type="STRING" id="658187.LDG_6416"/>
<dbReference type="PROSITE" id="PS50297">
    <property type="entry name" value="ANK_REP_REGION"/>
    <property type="match status" value="2"/>
</dbReference>
<dbReference type="InterPro" id="IPR002110">
    <property type="entry name" value="Ankyrin_rpt"/>
</dbReference>
<dbReference type="PANTHER" id="PTHR24171">
    <property type="entry name" value="ANKYRIN REPEAT DOMAIN-CONTAINING PROTEIN 39-RELATED"/>
    <property type="match status" value="1"/>
</dbReference>
<sequence length="391" mass="43802">MIVPDKQFDSSACASKYSKEEGGYLSRFSSESTYETVFKRNLCEDDISSFLECTSIEETELQRVSDEEATLLYKIVELNDDTTNSKQIKILLDNATFNYDSTKDGMTPITFNGNINYQEEENGYTALTLAAHKKKYRLVELLLNLGADPLIQNYNLELASDLVPFDSPLFTMLKGYELIYATFIGDLKKVTSILNEGADINFQGLGGYTALLIAIEQDFADLTELLLSSGADLTITCADGQGAFELVNSEGVYNILLNTIEIPEEEEEYPPEEDIEIPETKEKQISPPNKIIEIPEAKEKQISPPNKIIEIPEAKEKQISPPNKIIEIPEAKEKQVLPSKKNKKLVSENVVIENEENRAATPIQENPNSFFSSVNSVFSTVSTMFKGLKFY</sequence>
<dbReference type="SUPFAM" id="SSF48403">
    <property type="entry name" value="Ankyrin repeat"/>
    <property type="match status" value="1"/>
</dbReference>